<keyword evidence="1" id="KW-1133">Transmembrane helix</keyword>
<keyword evidence="1" id="KW-0472">Membrane</keyword>
<reference evidence="2" key="1">
    <citation type="submission" date="2020-12" db="EMBL/GenBank/DDBJ databases">
        <authorList>
            <person name="Iha C."/>
        </authorList>
    </citation>
    <scope>NUCLEOTIDE SEQUENCE</scope>
</reference>
<keyword evidence="1" id="KW-0812">Transmembrane</keyword>
<feature type="transmembrane region" description="Helical" evidence="1">
    <location>
        <begin position="193"/>
        <end position="214"/>
    </location>
</feature>
<protein>
    <submittedName>
        <fullName evidence="2">Uncharacterized protein</fullName>
    </submittedName>
</protein>
<name>A0A8S1IU06_9CHLO</name>
<sequence>MAAPRASGTDPCRGCWRISNPLSRGPSLATGRRTAPPGGPGRSLTCPCYCRRTFRESKKNKSKFGGGSGSHHSETLGGVPFKVTLAWGDVVMMAATHLASDMIPLPDQPALITTSALAWFMVALLKGDYAAGGENQPSSLAVGMGLDLLNQLTRVMLTWLLFVPTAFVCYGWLVPQHLVDATVVLGKVPGRQLSAELEVLLAALITLTCWRGIYARIRWR</sequence>
<comment type="caution">
    <text evidence="2">The sequence shown here is derived from an EMBL/GenBank/DDBJ whole genome shotgun (WGS) entry which is preliminary data.</text>
</comment>
<proteinExistence type="predicted"/>
<gene>
    <name evidence="2" type="ORF">OSTQU699_LOCUS3951</name>
</gene>
<keyword evidence="3" id="KW-1185">Reference proteome</keyword>
<evidence type="ECO:0000313" key="3">
    <source>
        <dbReference type="Proteomes" id="UP000708148"/>
    </source>
</evidence>
<evidence type="ECO:0000256" key="1">
    <source>
        <dbReference type="SAM" id="Phobius"/>
    </source>
</evidence>
<dbReference type="OrthoDB" id="545278at2759"/>
<accession>A0A8S1IU06</accession>
<dbReference type="AlphaFoldDB" id="A0A8S1IU06"/>
<evidence type="ECO:0000313" key="2">
    <source>
        <dbReference type="EMBL" id="CAD7698590.1"/>
    </source>
</evidence>
<dbReference type="EMBL" id="CAJHUC010000855">
    <property type="protein sequence ID" value="CAD7698590.1"/>
    <property type="molecule type" value="Genomic_DNA"/>
</dbReference>
<organism evidence="2 3">
    <name type="scientific">Ostreobium quekettii</name>
    <dbReference type="NCBI Taxonomy" id="121088"/>
    <lineage>
        <taxon>Eukaryota</taxon>
        <taxon>Viridiplantae</taxon>
        <taxon>Chlorophyta</taxon>
        <taxon>core chlorophytes</taxon>
        <taxon>Ulvophyceae</taxon>
        <taxon>TCBD clade</taxon>
        <taxon>Bryopsidales</taxon>
        <taxon>Ostreobineae</taxon>
        <taxon>Ostreobiaceae</taxon>
        <taxon>Ostreobium</taxon>
    </lineage>
</organism>
<dbReference type="Proteomes" id="UP000708148">
    <property type="component" value="Unassembled WGS sequence"/>
</dbReference>
<feature type="transmembrane region" description="Helical" evidence="1">
    <location>
        <begin position="155"/>
        <end position="173"/>
    </location>
</feature>